<dbReference type="InterPro" id="IPR002347">
    <property type="entry name" value="SDR_fam"/>
</dbReference>
<keyword evidence="6" id="KW-1185">Reference proteome</keyword>
<dbReference type="PANTHER" id="PTHR44196:SF1">
    <property type="entry name" value="DEHYDROGENASE_REDUCTASE SDR FAMILY MEMBER 7B"/>
    <property type="match status" value="1"/>
</dbReference>
<feature type="domain" description="Ketoreductase" evidence="4">
    <location>
        <begin position="6"/>
        <end position="184"/>
    </location>
</feature>
<dbReference type="STRING" id="1365950.SAMN05428963_101377"/>
<dbReference type="GO" id="GO:0016616">
    <property type="term" value="F:oxidoreductase activity, acting on the CH-OH group of donors, NAD or NADP as acceptor"/>
    <property type="evidence" value="ECO:0007669"/>
    <property type="project" value="UniProtKB-ARBA"/>
</dbReference>
<dbReference type="EMBL" id="FUXL01000001">
    <property type="protein sequence ID" value="SJZ58625.1"/>
    <property type="molecule type" value="Genomic_DNA"/>
</dbReference>
<gene>
    <name evidence="5" type="ORF">SAMN05428963_101377</name>
</gene>
<evidence type="ECO:0000313" key="5">
    <source>
        <dbReference type="EMBL" id="SJZ58625.1"/>
    </source>
</evidence>
<dbReference type="AlphaFoldDB" id="A0A1T4LVB1"/>
<proteinExistence type="inferred from homology"/>
<reference evidence="5 6" key="1">
    <citation type="submission" date="2017-02" db="EMBL/GenBank/DDBJ databases">
        <authorList>
            <person name="Peterson S.W."/>
        </authorList>
    </citation>
    <scope>NUCLEOTIDE SEQUENCE [LARGE SCALE GENOMIC DNA]</scope>
    <source>
        <strain evidence="5 6">USBA 369</strain>
    </source>
</reference>
<comment type="similarity">
    <text evidence="1 3">Belongs to the short-chain dehydrogenases/reductases (SDR) family.</text>
</comment>
<evidence type="ECO:0000259" key="4">
    <source>
        <dbReference type="SMART" id="SM00822"/>
    </source>
</evidence>
<keyword evidence="2" id="KW-0560">Oxidoreductase</keyword>
<dbReference type="Pfam" id="PF00106">
    <property type="entry name" value="adh_short"/>
    <property type="match status" value="1"/>
</dbReference>
<name>A0A1T4LVB1_9HYPH</name>
<dbReference type="PRINTS" id="PR00080">
    <property type="entry name" value="SDRFAMILY"/>
</dbReference>
<dbReference type="GO" id="GO:0016020">
    <property type="term" value="C:membrane"/>
    <property type="evidence" value="ECO:0007669"/>
    <property type="project" value="TreeGrafter"/>
</dbReference>
<evidence type="ECO:0000313" key="6">
    <source>
        <dbReference type="Proteomes" id="UP000190135"/>
    </source>
</evidence>
<accession>A0A1T4LVB1</accession>
<evidence type="ECO:0000256" key="1">
    <source>
        <dbReference type="ARBA" id="ARBA00006484"/>
    </source>
</evidence>
<dbReference type="InterPro" id="IPR057326">
    <property type="entry name" value="KR_dom"/>
</dbReference>
<evidence type="ECO:0000256" key="2">
    <source>
        <dbReference type="ARBA" id="ARBA00023002"/>
    </source>
</evidence>
<dbReference type="PRINTS" id="PR00081">
    <property type="entry name" value="GDHRDH"/>
</dbReference>
<protein>
    <submittedName>
        <fullName evidence="5">NADP-dependent 3-hydroxy acid dehydrogenase YdfG</fullName>
    </submittedName>
</protein>
<dbReference type="Proteomes" id="UP000190135">
    <property type="component" value="Unassembled WGS sequence"/>
</dbReference>
<dbReference type="FunFam" id="3.40.50.720:FF:000047">
    <property type="entry name" value="NADP-dependent L-serine/L-allo-threonine dehydrogenase"/>
    <property type="match status" value="1"/>
</dbReference>
<dbReference type="Gene3D" id="3.40.50.720">
    <property type="entry name" value="NAD(P)-binding Rossmann-like Domain"/>
    <property type="match status" value="1"/>
</dbReference>
<evidence type="ECO:0000256" key="3">
    <source>
        <dbReference type="RuleBase" id="RU000363"/>
    </source>
</evidence>
<dbReference type="CDD" id="cd05233">
    <property type="entry name" value="SDR_c"/>
    <property type="match status" value="1"/>
</dbReference>
<sequence length="245" mass="25936">MSIQGKVVAITGAGRGIGRATALHLAAQGAHVVLGARSEPELASVANRIREAGGEVDLLVADVTRRSDLEALVGRACQRFGRLDVIVNNAGIGPISRFDALRVEDWDAMIDVNLRGALYGIAAALPVFQRQQKGHVVNVISTAGIKIVPTMGVYAATKNALRTATEALRQESGQGLRVTEVSPGFIDTTFADASITDDDIRVAIQKRKDELAIPPEAIARAIAFAIEQPDDVEIGSIVVRPTAQD</sequence>
<dbReference type="OrthoDB" id="9810734at2"/>
<dbReference type="InterPro" id="IPR036291">
    <property type="entry name" value="NAD(P)-bd_dom_sf"/>
</dbReference>
<dbReference type="PANTHER" id="PTHR44196">
    <property type="entry name" value="DEHYDROGENASE/REDUCTASE SDR FAMILY MEMBER 7B"/>
    <property type="match status" value="1"/>
</dbReference>
<dbReference type="SUPFAM" id="SSF51735">
    <property type="entry name" value="NAD(P)-binding Rossmann-fold domains"/>
    <property type="match status" value="1"/>
</dbReference>
<dbReference type="SMART" id="SM00822">
    <property type="entry name" value="PKS_KR"/>
    <property type="match status" value="1"/>
</dbReference>
<organism evidence="5 6">
    <name type="scientific">Consotaella salsifontis</name>
    <dbReference type="NCBI Taxonomy" id="1365950"/>
    <lineage>
        <taxon>Bacteria</taxon>
        <taxon>Pseudomonadati</taxon>
        <taxon>Pseudomonadota</taxon>
        <taxon>Alphaproteobacteria</taxon>
        <taxon>Hyphomicrobiales</taxon>
        <taxon>Aurantimonadaceae</taxon>
        <taxon>Consotaella</taxon>
    </lineage>
</organism>
<dbReference type="RefSeq" id="WP_078706663.1">
    <property type="nucleotide sequence ID" value="NZ_FUXL01000001.1"/>
</dbReference>